<dbReference type="Proteomes" id="UP000196027">
    <property type="component" value="Chromosome"/>
</dbReference>
<dbReference type="EMBL" id="CP021425">
    <property type="protein sequence ID" value="ARU57705.1"/>
    <property type="molecule type" value="Genomic_DNA"/>
</dbReference>
<accession>A0A1Y0IDY8</accession>
<evidence type="ECO:0000313" key="2">
    <source>
        <dbReference type="Proteomes" id="UP000196027"/>
    </source>
</evidence>
<proteinExistence type="predicted"/>
<dbReference type="AlphaFoldDB" id="A0A1Y0IDY8"/>
<dbReference type="GO" id="GO:0016301">
    <property type="term" value="F:kinase activity"/>
    <property type="evidence" value="ECO:0007669"/>
    <property type="project" value="UniProtKB-KW"/>
</dbReference>
<dbReference type="KEGG" id="ome:OLMES_3684"/>
<sequence length="300" mass="33619">MNQFYKLLDLKLTSAFPLLDLVRLEYRDVPQIEICNVEVSPILRGAQRVTPGFQVSKGNCLVDVANTARYFIRNGDQINVEPAPEANMAAVSLHLTDTALGVLLLQRGVLLLKGAAVTNGREAMVFAGGAATGKSTLAFHFCRQGWELLGDRFCALEIRGNNVFVYPIQRRLMLWQDILDVYGEGHIRYEPVTPFMGKFFVEPGCSNQVEAFPLTKLIFLENDNRGRPECVGLKPMEALKWIVNTTYASQFIEEMVDIELFFNLRYVVALNVPTWLLVRPNKGCHPRALAKLIGQASLTN</sequence>
<dbReference type="SUPFAM" id="SSF53795">
    <property type="entry name" value="PEP carboxykinase-like"/>
    <property type="match status" value="1"/>
</dbReference>
<dbReference type="Gene3D" id="3.40.50.300">
    <property type="entry name" value="P-loop containing nucleotide triphosphate hydrolases"/>
    <property type="match status" value="1"/>
</dbReference>
<keyword evidence="1" id="KW-0418">Kinase</keyword>
<dbReference type="InterPro" id="IPR027417">
    <property type="entry name" value="P-loop_NTPase"/>
</dbReference>
<reference evidence="1 2" key="1">
    <citation type="submission" date="2017-05" db="EMBL/GenBank/DDBJ databases">
        <title>Genomic insights into alkan degradation activity of Oleiphilus messinensis.</title>
        <authorList>
            <person name="Kozyavkin S.A."/>
            <person name="Slesarev A.I."/>
            <person name="Golyshin P.N."/>
            <person name="Korzhenkov A."/>
            <person name="Golyshina O.N."/>
            <person name="Toshchakov S.V."/>
        </authorList>
    </citation>
    <scope>NUCLEOTIDE SEQUENCE [LARGE SCALE GENOMIC DNA]</scope>
    <source>
        <strain evidence="1 2">ME102</strain>
    </source>
</reference>
<keyword evidence="1" id="KW-0808">Transferase</keyword>
<gene>
    <name evidence="1" type="ORF">OLMES_3684</name>
</gene>
<evidence type="ECO:0000313" key="1">
    <source>
        <dbReference type="EMBL" id="ARU57705.1"/>
    </source>
</evidence>
<organism evidence="1 2">
    <name type="scientific">Oleiphilus messinensis</name>
    <dbReference type="NCBI Taxonomy" id="141451"/>
    <lineage>
        <taxon>Bacteria</taxon>
        <taxon>Pseudomonadati</taxon>
        <taxon>Pseudomonadota</taxon>
        <taxon>Gammaproteobacteria</taxon>
        <taxon>Oceanospirillales</taxon>
        <taxon>Oleiphilaceae</taxon>
        <taxon>Oleiphilus</taxon>
    </lineage>
</organism>
<keyword evidence="2" id="KW-1185">Reference proteome</keyword>
<protein>
    <submittedName>
        <fullName evidence="1">HPr kinase</fullName>
    </submittedName>
</protein>
<name>A0A1Y0IDY8_9GAMM</name>